<dbReference type="WBParaSite" id="PTRK_0001606000.1">
    <property type="protein sequence ID" value="PTRK_0001606000.1"/>
    <property type="gene ID" value="PTRK_0001606000"/>
</dbReference>
<accession>A0A0N5A350</accession>
<evidence type="ECO:0000256" key="1">
    <source>
        <dbReference type="SAM" id="MobiDB-lite"/>
    </source>
</evidence>
<feature type="compositionally biased region" description="Gly residues" evidence="1">
    <location>
        <begin position="144"/>
        <end position="153"/>
    </location>
</feature>
<feature type="compositionally biased region" description="Polar residues" evidence="1">
    <location>
        <begin position="36"/>
        <end position="55"/>
    </location>
</feature>
<keyword evidence="2" id="KW-1185">Reference proteome</keyword>
<dbReference type="AlphaFoldDB" id="A0A0N5A350"/>
<reference evidence="3" key="1">
    <citation type="submission" date="2017-02" db="UniProtKB">
        <authorList>
            <consortium name="WormBaseParasite"/>
        </authorList>
    </citation>
    <scope>IDENTIFICATION</scope>
</reference>
<proteinExistence type="predicted"/>
<name>A0A0N5A350_PARTI</name>
<feature type="region of interest" description="Disordered" evidence="1">
    <location>
        <begin position="1"/>
        <end position="62"/>
    </location>
</feature>
<organism evidence="2 3">
    <name type="scientific">Parastrongyloides trichosuri</name>
    <name type="common">Possum-specific nematode worm</name>
    <dbReference type="NCBI Taxonomy" id="131310"/>
    <lineage>
        <taxon>Eukaryota</taxon>
        <taxon>Metazoa</taxon>
        <taxon>Ecdysozoa</taxon>
        <taxon>Nematoda</taxon>
        <taxon>Chromadorea</taxon>
        <taxon>Rhabditida</taxon>
        <taxon>Tylenchina</taxon>
        <taxon>Panagrolaimomorpha</taxon>
        <taxon>Strongyloidoidea</taxon>
        <taxon>Strongyloididae</taxon>
        <taxon>Parastrongyloides</taxon>
    </lineage>
</organism>
<evidence type="ECO:0000313" key="3">
    <source>
        <dbReference type="WBParaSite" id="PTRK_0001606000.1"/>
    </source>
</evidence>
<feature type="region of interest" description="Disordered" evidence="1">
    <location>
        <begin position="93"/>
        <end position="157"/>
    </location>
</feature>
<evidence type="ECO:0000313" key="2">
    <source>
        <dbReference type="Proteomes" id="UP000038045"/>
    </source>
</evidence>
<sequence>MVNFLNKLMGKKSKNDWGPGHSLNDDRSNEADVPNTLRNIQHQGTATVPKSQGTPSAAAIKAREAALARIEAQRQRKAPQKGGIIDRQIVAQQRDQQPIAHASRPEDASTAVGGEDADEPMENDNAAGGLNPNNRGNITSDSGSGDGSNGSGGENEEAASNLIENISVLEEKVHSVNYLMQRQLYKFIVGTLDLGSYNKEYDLDFNYDGRSPEECHEEDLRRIAAIDFHLSELTKAGTLDVTNNPHFEDMDYLLLKILFPNYTTLYICMRKEDKLNYLIRHLRDVLTYDLPFVLEIPVSPLRKEVKSEDNNCEAFKYHGLFPCGMMHLKYDNEIQDQIETANEGRQFDYVKPTF</sequence>
<protein>
    <submittedName>
        <fullName evidence="3">Glutaredoxin domain-containing protein</fullName>
    </submittedName>
</protein>
<dbReference type="Proteomes" id="UP000038045">
    <property type="component" value="Unplaced"/>
</dbReference>